<protein>
    <submittedName>
        <fullName evidence="6">Amino acid permease</fullName>
    </submittedName>
</protein>
<dbReference type="OrthoDB" id="9810109at2"/>
<dbReference type="PIRSF" id="PIRSF006060">
    <property type="entry name" value="AA_transporter"/>
    <property type="match status" value="1"/>
</dbReference>
<dbReference type="Gene3D" id="1.20.1740.10">
    <property type="entry name" value="Amino acid/polyamine transporter I"/>
    <property type="match status" value="1"/>
</dbReference>
<feature type="transmembrane region" description="Helical" evidence="5">
    <location>
        <begin position="356"/>
        <end position="379"/>
    </location>
</feature>
<name>A0A512B836_9BACT</name>
<feature type="transmembrane region" description="Helical" evidence="5">
    <location>
        <begin position="43"/>
        <end position="62"/>
    </location>
</feature>
<dbReference type="RefSeq" id="WP_147202130.1">
    <property type="nucleotide sequence ID" value="NZ_BJYT01000001.1"/>
</dbReference>
<comment type="subcellular location">
    <subcellularLocation>
        <location evidence="1">Membrane</location>
        <topology evidence="1">Multi-pass membrane protein</topology>
    </subcellularLocation>
</comment>
<evidence type="ECO:0000313" key="7">
    <source>
        <dbReference type="Proteomes" id="UP000321513"/>
    </source>
</evidence>
<dbReference type="InterPro" id="IPR050598">
    <property type="entry name" value="AminoAcid_Transporter"/>
</dbReference>
<keyword evidence="2 5" id="KW-0812">Transmembrane</keyword>
<dbReference type="EMBL" id="BJYT01000001">
    <property type="protein sequence ID" value="GEO08125.1"/>
    <property type="molecule type" value="Genomic_DNA"/>
</dbReference>
<dbReference type="PANTHER" id="PTHR11785:SF512">
    <property type="entry name" value="SOBREMESA, ISOFORM B"/>
    <property type="match status" value="1"/>
</dbReference>
<evidence type="ECO:0000313" key="6">
    <source>
        <dbReference type="EMBL" id="GEO08125.1"/>
    </source>
</evidence>
<dbReference type="GO" id="GO:0016020">
    <property type="term" value="C:membrane"/>
    <property type="evidence" value="ECO:0007669"/>
    <property type="project" value="UniProtKB-SubCell"/>
</dbReference>
<feature type="transmembrane region" description="Helical" evidence="5">
    <location>
        <begin position="281"/>
        <end position="303"/>
    </location>
</feature>
<evidence type="ECO:0000256" key="3">
    <source>
        <dbReference type="ARBA" id="ARBA00022989"/>
    </source>
</evidence>
<dbReference type="PANTHER" id="PTHR11785">
    <property type="entry name" value="AMINO ACID TRANSPORTER"/>
    <property type="match status" value="1"/>
</dbReference>
<keyword evidence="7" id="KW-1185">Reference proteome</keyword>
<keyword evidence="4 5" id="KW-0472">Membrane</keyword>
<feature type="transmembrane region" description="Helical" evidence="5">
    <location>
        <begin position="391"/>
        <end position="410"/>
    </location>
</feature>
<keyword evidence="3 5" id="KW-1133">Transmembrane helix</keyword>
<gene>
    <name evidence="6" type="ORF">SAE01_06210</name>
</gene>
<feature type="transmembrane region" description="Helical" evidence="5">
    <location>
        <begin position="100"/>
        <end position="122"/>
    </location>
</feature>
<feature type="transmembrane region" description="Helical" evidence="5">
    <location>
        <begin position="416"/>
        <end position="433"/>
    </location>
</feature>
<evidence type="ECO:0000256" key="2">
    <source>
        <dbReference type="ARBA" id="ARBA00022692"/>
    </source>
</evidence>
<reference evidence="6 7" key="1">
    <citation type="submission" date="2019-07" db="EMBL/GenBank/DDBJ databases">
        <title>Whole genome shotgun sequence of Segetibacter aerophilus NBRC 106135.</title>
        <authorList>
            <person name="Hosoyama A."/>
            <person name="Uohara A."/>
            <person name="Ohji S."/>
            <person name="Ichikawa N."/>
        </authorList>
    </citation>
    <scope>NUCLEOTIDE SEQUENCE [LARGE SCALE GENOMIC DNA]</scope>
    <source>
        <strain evidence="6 7">NBRC 106135</strain>
    </source>
</reference>
<proteinExistence type="predicted"/>
<comment type="caution">
    <text evidence="6">The sequence shown here is derived from an EMBL/GenBank/DDBJ whole genome shotgun (WGS) entry which is preliminary data.</text>
</comment>
<evidence type="ECO:0000256" key="1">
    <source>
        <dbReference type="ARBA" id="ARBA00004141"/>
    </source>
</evidence>
<evidence type="ECO:0000256" key="5">
    <source>
        <dbReference type="SAM" id="Phobius"/>
    </source>
</evidence>
<dbReference type="Proteomes" id="UP000321513">
    <property type="component" value="Unassembled WGS sequence"/>
</dbReference>
<dbReference type="InterPro" id="IPR002293">
    <property type="entry name" value="AA/rel_permease1"/>
</dbReference>
<evidence type="ECO:0000256" key="4">
    <source>
        <dbReference type="ARBA" id="ARBA00023136"/>
    </source>
</evidence>
<feature type="transmembrane region" description="Helical" evidence="5">
    <location>
        <begin position="330"/>
        <end position="350"/>
    </location>
</feature>
<feature type="transmembrane region" description="Helical" evidence="5">
    <location>
        <begin position="192"/>
        <end position="215"/>
    </location>
</feature>
<dbReference type="GO" id="GO:0015179">
    <property type="term" value="F:L-amino acid transmembrane transporter activity"/>
    <property type="evidence" value="ECO:0007669"/>
    <property type="project" value="TreeGrafter"/>
</dbReference>
<dbReference type="Pfam" id="PF13520">
    <property type="entry name" value="AA_permease_2"/>
    <property type="match status" value="1"/>
</dbReference>
<feature type="transmembrane region" description="Helical" evidence="5">
    <location>
        <begin position="236"/>
        <end position="261"/>
    </location>
</feature>
<sequence length="456" mass="49968">MAAPVLERRLGLVQATAINMIDMVGIGPFITLPMVIGMMNGPWFLYAWVAGAILSFIDAMIWSELGTAFPKAGGSYNFLKEAYGTNGVGRMMSFLFVWQTMIQAPLVIASASIGFASYFSYLVPLTSIESKMLSGAVVILIVLLLYRKIDAIGKISIFLWAGVIVTLFWIIGAGIAYGNFTAPIRHINDGLTINYAFVSAIGFASVKSVYSYLGYYNVCHLGGEIKDPSKNIPRSMFLSIGGIAILYLLMNISVVSVIPWQQAKGSEFVLSLFMKELAGSTAAKIITCLILWVAFASVFSATLGYSRIPYAAAADGAFFKVFARVHPTKHFPYVSLLVLGSIAFVFSLLFRLSEVISAILAMRILIQFIGQAIGLLLLRKARVKTDFPYKMPLFPIPVYIAIAIWLFILYKTGLEMASYGLIVIAAGIIVFFIKAKVNKEWPFVKTSSNNPIVKET</sequence>
<feature type="transmembrane region" description="Helical" evidence="5">
    <location>
        <begin position="158"/>
        <end position="180"/>
    </location>
</feature>
<dbReference type="AlphaFoldDB" id="A0A512B836"/>
<feature type="transmembrane region" description="Helical" evidence="5">
    <location>
        <begin position="12"/>
        <end position="37"/>
    </location>
</feature>
<organism evidence="6 7">
    <name type="scientific">Segetibacter aerophilus</name>
    <dbReference type="NCBI Taxonomy" id="670293"/>
    <lineage>
        <taxon>Bacteria</taxon>
        <taxon>Pseudomonadati</taxon>
        <taxon>Bacteroidota</taxon>
        <taxon>Chitinophagia</taxon>
        <taxon>Chitinophagales</taxon>
        <taxon>Chitinophagaceae</taxon>
        <taxon>Segetibacter</taxon>
    </lineage>
</organism>
<accession>A0A512B836</accession>